<feature type="transmembrane region" description="Helical" evidence="5">
    <location>
        <begin position="28"/>
        <end position="51"/>
    </location>
</feature>
<dbReference type="InterPro" id="IPR004089">
    <property type="entry name" value="MCPsignal_dom"/>
</dbReference>
<sequence>MDSSHKSALRSISRNWRYDLNSLKNWKIGARLSLGFGTVLVLIATMVVLAVGQLTSVGTLSDRIINEDWSKAEAAASLDAYTRANGLRTMELFFATSPDQTSKTHQRIELNKKKVDASLAILDKLVDSVEGKALLAKVREARASYAESFGRVDKLLGEGRREEAIQTLTSETLPRLEALKEHVVALSERQKKMVEAQGAVIRGDIDAARGAMLATGLFALILSAVFAWRLTRSITVPIRQAVEVAQTVAAGDLTSRIEIATSDETGELLSALKTMNESLVSVVGAVRHSSESIATASAQIAAGNTDLSQRTEEQAANLEQTAASMEEISSTVNNNAAAARQATALASAASGAVAQGGIAVNQVVSTMDAIAASSQKIGDIIGVIDSIAFQTNILALNAAVEAARAGEQGRGFAVVATEVRGLAQRSSTAAREIKALITDSVEQVRAGGLQVSAASASMSDIISQVKRVSDLIAEISAATIEQSSGIGQVGDAVSQLDYVTQQNAALVEESAAAADSLNQQAGKLVEAVGVFKLGHQSRESSLRENAVSY</sequence>
<evidence type="ECO:0000313" key="8">
    <source>
        <dbReference type="EMBL" id="QBP10013.1"/>
    </source>
</evidence>
<keyword evidence="5" id="KW-0812">Transmembrane</keyword>
<feature type="domain" description="Methyl-accepting transducer" evidence="6">
    <location>
        <begin position="289"/>
        <end position="518"/>
    </location>
</feature>
<keyword evidence="2" id="KW-0488">Methylation</keyword>
<accession>A0A482IQW3</accession>
<dbReference type="SMART" id="SM00283">
    <property type="entry name" value="MA"/>
    <property type="match status" value="1"/>
</dbReference>
<dbReference type="Pfam" id="PF00015">
    <property type="entry name" value="MCPsignal"/>
    <property type="match status" value="1"/>
</dbReference>
<dbReference type="GO" id="GO:0006935">
    <property type="term" value="P:chemotaxis"/>
    <property type="evidence" value="ECO:0007669"/>
    <property type="project" value="InterPro"/>
</dbReference>
<dbReference type="AlphaFoldDB" id="A0A482IQW3"/>
<dbReference type="InterPro" id="IPR047347">
    <property type="entry name" value="YvaQ-like_sensor"/>
</dbReference>
<evidence type="ECO:0000256" key="1">
    <source>
        <dbReference type="ARBA" id="ARBA00004370"/>
    </source>
</evidence>
<evidence type="ECO:0000313" key="9">
    <source>
        <dbReference type="Proteomes" id="UP000253772"/>
    </source>
</evidence>
<dbReference type="InterPro" id="IPR004090">
    <property type="entry name" value="Chemotax_Me-accpt_rcpt"/>
</dbReference>
<keyword evidence="5" id="KW-0472">Membrane</keyword>
<name>A0A482IQW3_9BURK</name>
<dbReference type="PROSITE" id="PS50885">
    <property type="entry name" value="HAMP"/>
    <property type="match status" value="1"/>
</dbReference>
<dbReference type="CDD" id="cd11386">
    <property type="entry name" value="MCP_signal"/>
    <property type="match status" value="1"/>
</dbReference>
<dbReference type="GO" id="GO:0005886">
    <property type="term" value="C:plasma membrane"/>
    <property type="evidence" value="ECO:0007669"/>
    <property type="project" value="TreeGrafter"/>
</dbReference>
<dbReference type="InterPro" id="IPR003660">
    <property type="entry name" value="HAMP_dom"/>
</dbReference>
<organism evidence="8 9">
    <name type="scientific">Cupriavidus metallidurans</name>
    <dbReference type="NCBI Taxonomy" id="119219"/>
    <lineage>
        <taxon>Bacteria</taxon>
        <taxon>Pseudomonadati</taxon>
        <taxon>Pseudomonadota</taxon>
        <taxon>Betaproteobacteria</taxon>
        <taxon>Burkholderiales</taxon>
        <taxon>Burkholderiaceae</taxon>
        <taxon>Cupriavidus</taxon>
    </lineage>
</organism>
<evidence type="ECO:0000259" key="6">
    <source>
        <dbReference type="PROSITE" id="PS50111"/>
    </source>
</evidence>
<dbReference type="Pfam" id="PF00672">
    <property type="entry name" value="HAMP"/>
    <property type="match status" value="1"/>
</dbReference>
<feature type="domain" description="HAMP" evidence="7">
    <location>
        <begin position="232"/>
        <end position="284"/>
    </location>
</feature>
<dbReference type="SMART" id="SM00304">
    <property type="entry name" value="HAMP"/>
    <property type="match status" value="1"/>
</dbReference>
<dbReference type="CDD" id="cd06225">
    <property type="entry name" value="HAMP"/>
    <property type="match status" value="1"/>
</dbReference>
<dbReference type="Gene3D" id="1.10.287.950">
    <property type="entry name" value="Methyl-accepting chemotaxis protein"/>
    <property type="match status" value="1"/>
</dbReference>
<evidence type="ECO:0000256" key="2">
    <source>
        <dbReference type="ARBA" id="ARBA00022481"/>
    </source>
</evidence>
<comment type="similarity">
    <text evidence="3">Belongs to the methyl-accepting chemotaxis (MCP) protein family.</text>
</comment>
<protein>
    <submittedName>
        <fullName evidence="8">HAMP domain-containing protein</fullName>
    </submittedName>
</protein>
<evidence type="ECO:0000256" key="3">
    <source>
        <dbReference type="ARBA" id="ARBA00029447"/>
    </source>
</evidence>
<keyword evidence="4" id="KW-0807">Transducer</keyword>
<dbReference type="FunFam" id="1.10.287.950:FF:000001">
    <property type="entry name" value="Methyl-accepting chemotaxis sensory transducer"/>
    <property type="match status" value="1"/>
</dbReference>
<dbReference type="PROSITE" id="PS50111">
    <property type="entry name" value="CHEMOTAXIS_TRANSDUC_2"/>
    <property type="match status" value="1"/>
</dbReference>
<dbReference type="OrthoDB" id="5441488at2"/>
<dbReference type="PANTHER" id="PTHR43531:SF14">
    <property type="entry name" value="METHYL-ACCEPTING CHEMOTAXIS PROTEIN I-RELATED"/>
    <property type="match status" value="1"/>
</dbReference>
<proteinExistence type="inferred from homology"/>
<comment type="subcellular location">
    <subcellularLocation>
        <location evidence="1">Membrane</location>
    </subcellularLocation>
</comment>
<keyword evidence="5" id="KW-1133">Transmembrane helix</keyword>
<dbReference type="InterPro" id="IPR024478">
    <property type="entry name" value="HlyB_4HB_MCP"/>
</dbReference>
<dbReference type="InterPro" id="IPR051310">
    <property type="entry name" value="MCP_chemotaxis"/>
</dbReference>
<dbReference type="EMBL" id="CP037900">
    <property type="protein sequence ID" value="QBP10013.1"/>
    <property type="molecule type" value="Genomic_DNA"/>
</dbReference>
<evidence type="ECO:0000259" key="7">
    <source>
        <dbReference type="PROSITE" id="PS50885"/>
    </source>
</evidence>
<dbReference type="PRINTS" id="PR00260">
    <property type="entry name" value="CHEMTRNSDUCR"/>
</dbReference>
<dbReference type="GO" id="GO:0004888">
    <property type="term" value="F:transmembrane signaling receptor activity"/>
    <property type="evidence" value="ECO:0007669"/>
    <property type="project" value="InterPro"/>
</dbReference>
<dbReference type="CDD" id="cd19411">
    <property type="entry name" value="MCP2201-like_sensor"/>
    <property type="match status" value="1"/>
</dbReference>
<dbReference type="Proteomes" id="UP000253772">
    <property type="component" value="Chromosome c1"/>
</dbReference>
<evidence type="ECO:0000256" key="4">
    <source>
        <dbReference type="PROSITE-ProRule" id="PRU00284"/>
    </source>
</evidence>
<evidence type="ECO:0000256" key="5">
    <source>
        <dbReference type="SAM" id="Phobius"/>
    </source>
</evidence>
<dbReference type="GO" id="GO:0007165">
    <property type="term" value="P:signal transduction"/>
    <property type="evidence" value="ECO:0007669"/>
    <property type="project" value="UniProtKB-KW"/>
</dbReference>
<dbReference type="Pfam" id="PF12729">
    <property type="entry name" value="4HB_MCP_1"/>
    <property type="match status" value="1"/>
</dbReference>
<dbReference type="SUPFAM" id="SSF58104">
    <property type="entry name" value="Methyl-accepting chemotaxis protein (MCP) signaling domain"/>
    <property type="match status" value="1"/>
</dbReference>
<reference evidence="8 9" key="1">
    <citation type="submission" date="2019-03" db="EMBL/GenBank/DDBJ databases">
        <title>Comparative insights into the high quality Complete genome sequence of highly metal resistant Cupriavidus metallidurans strain BS1 isolated from a gold-copper mine.</title>
        <authorList>
            <person name="Mazhar H.S."/>
            <person name="Rensing C."/>
        </authorList>
    </citation>
    <scope>NUCLEOTIDE SEQUENCE [LARGE SCALE GENOMIC DNA]</scope>
    <source>
        <strain evidence="8 9">BS1</strain>
    </source>
</reference>
<dbReference type="PANTHER" id="PTHR43531">
    <property type="entry name" value="PROTEIN ICFG"/>
    <property type="match status" value="1"/>
</dbReference>
<gene>
    <name evidence="8" type="ORF">DDF84_009680</name>
</gene>